<dbReference type="EMBL" id="ML769898">
    <property type="protein sequence ID" value="KAE9386241.1"/>
    <property type="molecule type" value="Genomic_DNA"/>
</dbReference>
<keyword evidence="2" id="KW-1185">Reference proteome</keyword>
<gene>
    <name evidence="1" type="ORF">BT96DRAFT_1006290</name>
</gene>
<dbReference type="Proteomes" id="UP000799118">
    <property type="component" value="Unassembled WGS sequence"/>
</dbReference>
<accession>A0A6A4GKR5</accession>
<reference evidence="1" key="1">
    <citation type="journal article" date="2019" name="Environ. Microbiol.">
        <title>Fungal ecological strategies reflected in gene transcription - a case study of two litter decomposers.</title>
        <authorList>
            <person name="Barbi F."/>
            <person name="Kohler A."/>
            <person name="Barry K."/>
            <person name="Baskaran P."/>
            <person name="Daum C."/>
            <person name="Fauchery L."/>
            <person name="Ihrmark K."/>
            <person name="Kuo A."/>
            <person name="LaButti K."/>
            <person name="Lipzen A."/>
            <person name="Morin E."/>
            <person name="Grigoriev I.V."/>
            <person name="Henrissat B."/>
            <person name="Lindahl B."/>
            <person name="Martin F."/>
        </authorList>
    </citation>
    <scope>NUCLEOTIDE SEQUENCE</scope>
    <source>
        <strain evidence="1">JB14</strain>
    </source>
</reference>
<dbReference type="OrthoDB" id="2788229at2759"/>
<dbReference type="AlphaFoldDB" id="A0A6A4GKR5"/>
<proteinExistence type="predicted"/>
<sequence>MIMLLPNELIDCILDDSLPIKMLSRTFLLLEKALVVPSQRRIFAKIELDGPSSVRLLGFRRFNLDSRLKKEEVYAQIAEGVIQQLPKVETMEFNDIDWRNTVSFTQSDTSLMRLKLPL</sequence>
<organism evidence="1 2">
    <name type="scientific">Gymnopus androsaceus JB14</name>
    <dbReference type="NCBI Taxonomy" id="1447944"/>
    <lineage>
        <taxon>Eukaryota</taxon>
        <taxon>Fungi</taxon>
        <taxon>Dikarya</taxon>
        <taxon>Basidiomycota</taxon>
        <taxon>Agaricomycotina</taxon>
        <taxon>Agaricomycetes</taxon>
        <taxon>Agaricomycetidae</taxon>
        <taxon>Agaricales</taxon>
        <taxon>Marasmiineae</taxon>
        <taxon>Omphalotaceae</taxon>
        <taxon>Gymnopus</taxon>
    </lineage>
</organism>
<name>A0A6A4GKR5_9AGAR</name>
<evidence type="ECO:0000313" key="1">
    <source>
        <dbReference type="EMBL" id="KAE9386241.1"/>
    </source>
</evidence>
<protein>
    <submittedName>
        <fullName evidence="1">Uncharacterized protein</fullName>
    </submittedName>
</protein>
<evidence type="ECO:0000313" key="2">
    <source>
        <dbReference type="Proteomes" id="UP000799118"/>
    </source>
</evidence>